<evidence type="ECO:0000256" key="2">
    <source>
        <dbReference type="ARBA" id="ARBA00022771"/>
    </source>
</evidence>
<feature type="zinc finger region" description="C3H1-type" evidence="4">
    <location>
        <begin position="111"/>
        <end position="138"/>
    </location>
</feature>
<dbReference type="AlphaFoldDB" id="A0A146MG26"/>
<feature type="non-terminal residue" evidence="7">
    <location>
        <position position="1"/>
    </location>
</feature>
<dbReference type="InterPro" id="IPR041367">
    <property type="entry name" value="Znf-CCCH_4"/>
</dbReference>
<feature type="zinc finger region" description="C3H1-type" evidence="4">
    <location>
        <begin position="164"/>
        <end position="191"/>
    </location>
</feature>
<dbReference type="Gene3D" id="4.10.1000.10">
    <property type="entry name" value="Zinc finger, CCCH-type"/>
    <property type="match status" value="2"/>
</dbReference>
<evidence type="ECO:0000313" key="7">
    <source>
        <dbReference type="EMBL" id="JAQ18469.1"/>
    </source>
</evidence>
<feature type="region of interest" description="Disordered" evidence="5">
    <location>
        <begin position="1"/>
        <end position="107"/>
    </location>
</feature>
<dbReference type="Pfam" id="PF00642">
    <property type="entry name" value="zf-CCCH"/>
    <property type="match status" value="1"/>
</dbReference>
<dbReference type="PROSITE" id="PS50103">
    <property type="entry name" value="ZF_C3H1"/>
    <property type="match status" value="2"/>
</dbReference>
<keyword evidence="2 4" id="KW-0863">Zinc-finger</keyword>
<keyword evidence="1 4" id="KW-0479">Metal-binding</keyword>
<feature type="compositionally biased region" description="Basic residues" evidence="5">
    <location>
        <begin position="1"/>
        <end position="13"/>
    </location>
</feature>
<feature type="region of interest" description="Disordered" evidence="5">
    <location>
        <begin position="142"/>
        <end position="169"/>
    </location>
</feature>
<name>A0A146MG26_LYGHE</name>
<dbReference type="SMART" id="SM00356">
    <property type="entry name" value="ZnF_C3H1"/>
    <property type="match status" value="2"/>
</dbReference>
<keyword evidence="3 4" id="KW-0862">Zinc</keyword>
<dbReference type="GO" id="GO:0008270">
    <property type="term" value="F:zinc ion binding"/>
    <property type="evidence" value="ECO:0007669"/>
    <property type="project" value="UniProtKB-KW"/>
</dbReference>
<feature type="domain" description="C3H1-type" evidence="6">
    <location>
        <begin position="164"/>
        <end position="191"/>
    </location>
</feature>
<evidence type="ECO:0000256" key="1">
    <source>
        <dbReference type="ARBA" id="ARBA00022723"/>
    </source>
</evidence>
<feature type="compositionally biased region" description="Polar residues" evidence="5">
    <location>
        <begin position="150"/>
        <end position="160"/>
    </location>
</feature>
<dbReference type="Pfam" id="PF18044">
    <property type="entry name" value="zf-CCCH_4"/>
    <property type="match status" value="1"/>
</dbReference>
<proteinExistence type="predicted"/>
<sequence>KSKKAKGIYKRMRWNSPSEQRPGISNFGVSQQSSVPFNNTGAGSAFGRSQNAFTHSNNSTRFSSFSSWGAKPTTNPGGNNHSSWQPSSFAQQPGGASERGKYVTGGPKQSAVKRTVCKFFLEGRCNRGASCTYSHDTSTGSAMGWMDDQPSFNSTHPRPNQQQPQQQKVCEHYRRGTCRFGSRCKFLHTQTNAAVGGAAAASQSHPQLQSQQQLANAGAFAVQQPVYSSGSTGTIFGLAQQPVLSMSDTYGARPLAQSPLPLQPSLSMQPQLPVQTQIFASNTFLSAQVQMPMPFSSNATNSGGAFGQPQTQQTVK</sequence>
<evidence type="ECO:0000259" key="6">
    <source>
        <dbReference type="PROSITE" id="PS50103"/>
    </source>
</evidence>
<feature type="domain" description="C3H1-type" evidence="6">
    <location>
        <begin position="111"/>
        <end position="138"/>
    </location>
</feature>
<evidence type="ECO:0000256" key="3">
    <source>
        <dbReference type="ARBA" id="ARBA00022833"/>
    </source>
</evidence>
<evidence type="ECO:0000256" key="4">
    <source>
        <dbReference type="PROSITE-ProRule" id="PRU00723"/>
    </source>
</evidence>
<organism evidence="7">
    <name type="scientific">Lygus hesperus</name>
    <name type="common">Western plant bug</name>
    <dbReference type="NCBI Taxonomy" id="30085"/>
    <lineage>
        <taxon>Eukaryota</taxon>
        <taxon>Metazoa</taxon>
        <taxon>Ecdysozoa</taxon>
        <taxon>Arthropoda</taxon>
        <taxon>Hexapoda</taxon>
        <taxon>Insecta</taxon>
        <taxon>Pterygota</taxon>
        <taxon>Neoptera</taxon>
        <taxon>Paraneoptera</taxon>
        <taxon>Hemiptera</taxon>
        <taxon>Heteroptera</taxon>
        <taxon>Panheteroptera</taxon>
        <taxon>Cimicomorpha</taxon>
        <taxon>Miridae</taxon>
        <taxon>Mirini</taxon>
        <taxon>Lygus</taxon>
    </lineage>
</organism>
<feature type="compositionally biased region" description="Low complexity" evidence="5">
    <location>
        <begin position="53"/>
        <end position="67"/>
    </location>
</feature>
<dbReference type="SUPFAM" id="SSF90229">
    <property type="entry name" value="CCCH zinc finger"/>
    <property type="match status" value="2"/>
</dbReference>
<gene>
    <name evidence="7" type="primary">At3g47120_0</name>
    <name evidence="7" type="ORF">g.17481</name>
</gene>
<accession>A0A146MG26</accession>
<protein>
    <submittedName>
        <fullName evidence="7">Zinc finger CCCH domain-containing protein 42</fullName>
    </submittedName>
</protein>
<evidence type="ECO:0000256" key="5">
    <source>
        <dbReference type="SAM" id="MobiDB-lite"/>
    </source>
</evidence>
<dbReference type="EMBL" id="GDHC01000160">
    <property type="protein sequence ID" value="JAQ18469.1"/>
    <property type="molecule type" value="Transcribed_RNA"/>
</dbReference>
<feature type="compositionally biased region" description="Polar residues" evidence="5">
    <location>
        <begin position="27"/>
        <end position="52"/>
    </location>
</feature>
<dbReference type="InterPro" id="IPR000571">
    <property type="entry name" value="Znf_CCCH"/>
</dbReference>
<dbReference type="InterPro" id="IPR036855">
    <property type="entry name" value="Znf_CCCH_sf"/>
</dbReference>
<reference evidence="7" key="1">
    <citation type="journal article" date="2016" name="Gigascience">
        <title>De novo construction of an expanded transcriptome assembly for the western tarnished plant bug, Lygus hesperus.</title>
        <authorList>
            <person name="Tassone E.E."/>
            <person name="Geib S.M."/>
            <person name="Hall B."/>
            <person name="Fabrick J.A."/>
            <person name="Brent C.S."/>
            <person name="Hull J.J."/>
        </authorList>
    </citation>
    <scope>NUCLEOTIDE SEQUENCE</scope>
</reference>
<feature type="region of interest" description="Disordered" evidence="5">
    <location>
        <begin position="296"/>
        <end position="316"/>
    </location>
</feature>
<feature type="compositionally biased region" description="Polar residues" evidence="5">
    <location>
        <begin position="72"/>
        <end position="91"/>
    </location>
</feature>